<evidence type="ECO:0000313" key="3">
    <source>
        <dbReference type="Proteomes" id="UP000028521"/>
    </source>
</evidence>
<dbReference type="Proteomes" id="UP000028521">
    <property type="component" value="Unassembled WGS sequence"/>
</dbReference>
<dbReference type="InterPro" id="IPR041698">
    <property type="entry name" value="Methyltransf_25"/>
</dbReference>
<feature type="domain" description="Methyltransferase" evidence="1">
    <location>
        <begin position="45"/>
        <end position="144"/>
    </location>
</feature>
<dbReference type="eggNOG" id="COG2226">
    <property type="taxonomic scope" value="Bacteria"/>
</dbReference>
<evidence type="ECO:0000313" key="2">
    <source>
        <dbReference type="EMBL" id="KFB02025.1"/>
    </source>
</evidence>
<protein>
    <submittedName>
        <fullName evidence="2">Methyltransferase</fullName>
    </submittedName>
</protein>
<dbReference type="InterPro" id="IPR029063">
    <property type="entry name" value="SAM-dependent_MTases_sf"/>
</dbReference>
<dbReference type="SUPFAM" id="SSF53335">
    <property type="entry name" value="S-adenosyl-L-methionine-dependent methyltransferases"/>
    <property type="match status" value="1"/>
</dbReference>
<evidence type="ECO:0000259" key="1">
    <source>
        <dbReference type="Pfam" id="PF13649"/>
    </source>
</evidence>
<dbReference type="GO" id="GO:0008168">
    <property type="term" value="F:methyltransferase activity"/>
    <property type="evidence" value="ECO:0007669"/>
    <property type="project" value="UniProtKB-KW"/>
</dbReference>
<dbReference type="CDD" id="cd02440">
    <property type="entry name" value="AdoMet_MTases"/>
    <property type="match status" value="1"/>
</dbReference>
<dbReference type="RefSeq" id="WP_036119376.1">
    <property type="nucleotide sequence ID" value="NZ_BMET01000005.1"/>
</dbReference>
<reference evidence="2 3" key="1">
    <citation type="journal article" date="2014" name="Genome Announc.">
        <title>Draft Genome Sequence of the Algicidal Bacterium Mangrovimonas yunxiaonensis Strain LY01.</title>
        <authorList>
            <person name="Li Y."/>
            <person name="Zhu H."/>
            <person name="Li C."/>
            <person name="Zhang H."/>
            <person name="Chen Z."/>
            <person name="Zheng W."/>
            <person name="Xu H."/>
            <person name="Zheng T."/>
        </authorList>
    </citation>
    <scope>NUCLEOTIDE SEQUENCE [LARGE SCALE GENOMIC DNA]</scope>
    <source>
        <strain evidence="2 3">LY01</strain>
    </source>
</reference>
<name>A0A084TMT9_9FLAO</name>
<comment type="caution">
    <text evidence="2">The sequence shown here is derived from an EMBL/GenBank/DDBJ whole genome shotgun (WGS) entry which is preliminary data.</text>
</comment>
<dbReference type="AlphaFoldDB" id="A0A084TMT9"/>
<sequence length="209" mass="23664">MPSLKAHWNTVYKTKTDNQLGWYEAHPNKTMQLVNYCQLPKSASILNVGAGTTTLIDALLEDGYHNLIANDISDVALAQLQERVKHTFNYDLSVLAADITQPKQLDTLKNVDLWIDRAVLHFFLSEESITAYFNLIQSLVTKNGYVLLAVFATNGAKMCAGLTLQRYNAPMLQQRLGNNFKLVKSFNHTYINPFGGERPYIYTLFKRVS</sequence>
<keyword evidence="2" id="KW-0489">Methyltransferase</keyword>
<organism evidence="2 3">
    <name type="scientific">Mangrovimonas yunxiaonensis</name>
    <dbReference type="NCBI Taxonomy" id="1197477"/>
    <lineage>
        <taxon>Bacteria</taxon>
        <taxon>Pseudomonadati</taxon>
        <taxon>Bacteroidota</taxon>
        <taxon>Flavobacteriia</taxon>
        <taxon>Flavobacteriales</taxon>
        <taxon>Flavobacteriaceae</taxon>
        <taxon>Mangrovimonas</taxon>
    </lineage>
</organism>
<keyword evidence="3" id="KW-1185">Reference proteome</keyword>
<dbReference type="Gene3D" id="3.40.50.150">
    <property type="entry name" value="Vaccinia Virus protein VP39"/>
    <property type="match status" value="1"/>
</dbReference>
<dbReference type="OrthoDB" id="9788660at2"/>
<dbReference type="STRING" id="1197477.IA57_03955"/>
<gene>
    <name evidence="2" type="ORF">IA57_03955</name>
</gene>
<proteinExistence type="predicted"/>
<keyword evidence="2" id="KW-0808">Transferase</keyword>
<dbReference type="EMBL" id="JPFK01000003">
    <property type="protein sequence ID" value="KFB02025.1"/>
    <property type="molecule type" value="Genomic_DNA"/>
</dbReference>
<reference evidence="3" key="2">
    <citation type="submission" date="2014-07" db="EMBL/GenBank/DDBJ databases">
        <title>Genome sequence of Mangrovimonas yunxiaonensis.</title>
        <authorList>
            <person name="Li Y."/>
            <person name="Zheng T."/>
        </authorList>
    </citation>
    <scope>NUCLEOTIDE SEQUENCE [LARGE SCALE GENOMIC DNA]</scope>
    <source>
        <strain evidence="3">LY01</strain>
    </source>
</reference>
<accession>A0A084TMT9</accession>
<dbReference type="Pfam" id="PF13649">
    <property type="entry name" value="Methyltransf_25"/>
    <property type="match status" value="1"/>
</dbReference>
<dbReference type="GO" id="GO:0032259">
    <property type="term" value="P:methylation"/>
    <property type="evidence" value="ECO:0007669"/>
    <property type="project" value="UniProtKB-KW"/>
</dbReference>